<organism evidence="2 3">
    <name type="scientific">Fusarium equiseti</name>
    <name type="common">Fusarium scirpi</name>
    <dbReference type="NCBI Taxonomy" id="61235"/>
    <lineage>
        <taxon>Eukaryota</taxon>
        <taxon>Fungi</taxon>
        <taxon>Dikarya</taxon>
        <taxon>Ascomycota</taxon>
        <taxon>Pezizomycotina</taxon>
        <taxon>Sordariomycetes</taxon>
        <taxon>Hypocreomycetidae</taxon>
        <taxon>Hypocreales</taxon>
        <taxon>Nectriaceae</taxon>
        <taxon>Fusarium</taxon>
        <taxon>Fusarium incarnatum-equiseti species complex</taxon>
    </lineage>
</organism>
<evidence type="ECO:0000313" key="2">
    <source>
        <dbReference type="EMBL" id="KAJ4115351.1"/>
    </source>
</evidence>
<reference evidence="2" key="1">
    <citation type="submission" date="2022-09" db="EMBL/GenBank/DDBJ databases">
        <title>Fusarium specimens isolated from Avocado Roots.</title>
        <authorList>
            <person name="Stajich J."/>
            <person name="Roper C."/>
            <person name="Heimlech-Rivalta G."/>
        </authorList>
    </citation>
    <scope>NUCLEOTIDE SEQUENCE</scope>
    <source>
        <strain evidence="2">CF00095</strain>
    </source>
</reference>
<evidence type="ECO:0000313" key="3">
    <source>
        <dbReference type="Proteomes" id="UP001152024"/>
    </source>
</evidence>
<accession>A0ABQ8QYJ0</accession>
<comment type="caution">
    <text evidence="2">The sequence shown here is derived from an EMBL/GenBank/DDBJ whole genome shotgun (WGS) entry which is preliminary data.</text>
</comment>
<keyword evidence="3" id="KW-1185">Reference proteome</keyword>
<gene>
    <name evidence="2" type="ORF">NW768_011203</name>
</gene>
<feature type="region of interest" description="Disordered" evidence="1">
    <location>
        <begin position="64"/>
        <end position="83"/>
    </location>
</feature>
<sequence length="83" mass="9773">MCYALTVSLSCEDCGKVIDSYRDYGLCQVGRRANFWGMCRNAKVEHEARPAVCTECFTKKRERRKEKKEEEKKLKEAEEMNEE</sequence>
<feature type="compositionally biased region" description="Basic and acidic residues" evidence="1">
    <location>
        <begin position="67"/>
        <end position="83"/>
    </location>
</feature>
<evidence type="ECO:0000256" key="1">
    <source>
        <dbReference type="SAM" id="MobiDB-lite"/>
    </source>
</evidence>
<protein>
    <submittedName>
        <fullName evidence="2">Uncharacterized protein</fullName>
    </submittedName>
</protein>
<name>A0ABQ8QYJ0_FUSEQ</name>
<dbReference type="EMBL" id="JAOQBH010000027">
    <property type="protein sequence ID" value="KAJ4115351.1"/>
    <property type="molecule type" value="Genomic_DNA"/>
</dbReference>
<proteinExistence type="predicted"/>
<dbReference type="Proteomes" id="UP001152024">
    <property type="component" value="Unassembled WGS sequence"/>
</dbReference>